<keyword evidence="1" id="KW-0812">Transmembrane</keyword>
<name>A0A1H9K1L5_9GAMM</name>
<keyword evidence="1" id="KW-0472">Membrane</keyword>
<organism evidence="2 3">
    <name type="scientific">Azotobacter beijerinckii</name>
    <dbReference type="NCBI Taxonomy" id="170623"/>
    <lineage>
        <taxon>Bacteria</taxon>
        <taxon>Pseudomonadati</taxon>
        <taxon>Pseudomonadota</taxon>
        <taxon>Gammaproteobacteria</taxon>
        <taxon>Pseudomonadales</taxon>
        <taxon>Pseudomonadaceae</taxon>
        <taxon>Azotobacter</taxon>
    </lineage>
</organism>
<evidence type="ECO:0000256" key="1">
    <source>
        <dbReference type="SAM" id="Phobius"/>
    </source>
</evidence>
<protein>
    <submittedName>
        <fullName evidence="2">Uncharacterized protein</fullName>
    </submittedName>
</protein>
<evidence type="ECO:0000313" key="3">
    <source>
        <dbReference type="Proteomes" id="UP000199267"/>
    </source>
</evidence>
<feature type="transmembrane region" description="Helical" evidence="1">
    <location>
        <begin position="56"/>
        <end position="74"/>
    </location>
</feature>
<gene>
    <name evidence="2" type="ORF">SAMN04244573_02538</name>
</gene>
<dbReference type="Proteomes" id="UP000199267">
    <property type="component" value="Unassembled WGS sequence"/>
</dbReference>
<evidence type="ECO:0000313" key="2">
    <source>
        <dbReference type="EMBL" id="SEQ92867.1"/>
    </source>
</evidence>
<dbReference type="AlphaFoldDB" id="A0A1H9K1L5"/>
<sequence>MPAIISRSQALKPNIYFHHLFPIQRLEYALWIGNYKLHKKRGLGCKPLRIVFRHGYFFLLELILAWAASAHFLTMNAW</sequence>
<proteinExistence type="predicted"/>
<accession>A0A1H9K1L5</accession>
<dbReference type="EMBL" id="FOFJ01000022">
    <property type="protein sequence ID" value="SEQ92867.1"/>
    <property type="molecule type" value="Genomic_DNA"/>
</dbReference>
<reference evidence="2 3" key="1">
    <citation type="submission" date="2016-10" db="EMBL/GenBank/DDBJ databases">
        <authorList>
            <person name="de Groot N.N."/>
        </authorList>
    </citation>
    <scope>NUCLEOTIDE SEQUENCE [LARGE SCALE GENOMIC DNA]</scope>
    <source>
        <strain evidence="2 3">DSM 378</strain>
    </source>
</reference>
<keyword evidence="1" id="KW-1133">Transmembrane helix</keyword>